<keyword evidence="2" id="KW-1185">Reference proteome</keyword>
<dbReference type="SUPFAM" id="SSF109854">
    <property type="entry name" value="DinB/YfiT-like putative metalloenzymes"/>
    <property type="match status" value="1"/>
</dbReference>
<accession>A0A852X096</accession>
<dbReference type="Pfam" id="PF04978">
    <property type="entry name" value="MST"/>
    <property type="match status" value="1"/>
</dbReference>
<evidence type="ECO:0008006" key="3">
    <source>
        <dbReference type="Google" id="ProtNLM"/>
    </source>
</evidence>
<dbReference type="InterPro" id="IPR007061">
    <property type="entry name" value="MST-like"/>
</dbReference>
<evidence type="ECO:0000313" key="1">
    <source>
        <dbReference type="EMBL" id="NYG36279.1"/>
    </source>
</evidence>
<dbReference type="AlphaFoldDB" id="A0A852X096"/>
<gene>
    <name evidence="1" type="ORF">BJY28_000748</name>
</gene>
<dbReference type="RefSeq" id="WP_179461811.1">
    <property type="nucleotide sequence ID" value="NZ_JACBZX010000001.1"/>
</dbReference>
<name>A0A852X096_9MICO</name>
<sequence length="196" mass="21658">MATPEDPKATLHRYLRQSREALLWKLDGLSERDQRRPLTPTGTNLLGLIKHEAFCEQGYLGDTFGRPGPLPDLWADLTHAEDNADMFAAEDESAADVVAMARAAWAHADATVDALDLDATGRVPGWPAERAEITLHQALVHLLVDVARHAGHADILREQLDGSAGLRPDMDNLPEQDQVWWAEHVARLQRIADARG</sequence>
<dbReference type="Gene3D" id="1.20.120.450">
    <property type="entry name" value="dinb family like domain"/>
    <property type="match status" value="1"/>
</dbReference>
<proteinExistence type="predicted"/>
<dbReference type="EMBL" id="JACBZX010000001">
    <property type="protein sequence ID" value="NYG36279.1"/>
    <property type="molecule type" value="Genomic_DNA"/>
</dbReference>
<dbReference type="Proteomes" id="UP000592181">
    <property type="component" value="Unassembled WGS sequence"/>
</dbReference>
<evidence type="ECO:0000313" key="2">
    <source>
        <dbReference type="Proteomes" id="UP000592181"/>
    </source>
</evidence>
<reference evidence="1 2" key="1">
    <citation type="submission" date="2020-07" db="EMBL/GenBank/DDBJ databases">
        <title>Sequencing the genomes of 1000 actinobacteria strains.</title>
        <authorList>
            <person name="Klenk H.-P."/>
        </authorList>
    </citation>
    <scope>NUCLEOTIDE SEQUENCE [LARGE SCALE GENOMIC DNA]</scope>
    <source>
        <strain evidence="1 2">DSM 24723</strain>
    </source>
</reference>
<comment type="caution">
    <text evidence="1">The sequence shown here is derived from an EMBL/GenBank/DDBJ whole genome shotgun (WGS) entry which is preliminary data.</text>
</comment>
<protein>
    <recommendedName>
        <fullName evidence="3">DinB family protein</fullName>
    </recommendedName>
</protein>
<dbReference type="InterPro" id="IPR034660">
    <property type="entry name" value="DinB/YfiT-like"/>
</dbReference>
<organism evidence="1 2">
    <name type="scientific">Janibacter alkaliphilus</name>
    <dbReference type="NCBI Taxonomy" id="1069963"/>
    <lineage>
        <taxon>Bacteria</taxon>
        <taxon>Bacillati</taxon>
        <taxon>Actinomycetota</taxon>
        <taxon>Actinomycetes</taxon>
        <taxon>Micrococcales</taxon>
        <taxon>Intrasporangiaceae</taxon>
        <taxon>Janibacter</taxon>
    </lineage>
</organism>